<feature type="transmembrane region" description="Helical" evidence="15">
    <location>
        <begin position="67"/>
        <end position="83"/>
    </location>
</feature>
<evidence type="ECO:0000256" key="8">
    <source>
        <dbReference type="ARBA" id="ARBA00022692"/>
    </source>
</evidence>
<dbReference type="EC" id="2.4.1.256" evidence="4"/>
<evidence type="ECO:0000256" key="14">
    <source>
        <dbReference type="ARBA" id="ARBA00048064"/>
    </source>
</evidence>
<feature type="transmembrane region" description="Helical" evidence="15">
    <location>
        <begin position="269"/>
        <end position="289"/>
    </location>
</feature>
<dbReference type="GO" id="GO:0106073">
    <property type="term" value="F:dolichyl pyrophosphate Glc2Man9GlcNAc2 alpha-1,2-glucosyltransferase activity"/>
    <property type="evidence" value="ECO:0007669"/>
    <property type="project" value="UniProtKB-EC"/>
</dbReference>
<evidence type="ECO:0000256" key="11">
    <source>
        <dbReference type="ARBA" id="ARBA00023136"/>
    </source>
</evidence>
<feature type="transmembrane region" description="Helical" evidence="15">
    <location>
        <begin position="452"/>
        <end position="472"/>
    </location>
</feature>
<evidence type="ECO:0000256" key="13">
    <source>
        <dbReference type="ARBA" id="ARBA00044727"/>
    </source>
</evidence>
<evidence type="ECO:0000256" key="15">
    <source>
        <dbReference type="SAM" id="Phobius"/>
    </source>
</evidence>
<evidence type="ECO:0000256" key="1">
    <source>
        <dbReference type="ARBA" id="ARBA00004477"/>
    </source>
</evidence>
<feature type="transmembrane region" description="Helical" evidence="15">
    <location>
        <begin position="191"/>
        <end position="219"/>
    </location>
</feature>
<evidence type="ECO:0000256" key="6">
    <source>
        <dbReference type="ARBA" id="ARBA00022676"/>
    </source>
</evidence>
<dbReference type="PIRSF" id="PIRSF028810">
    <property type="entry name" value="Alpha1_2_glucosyltferase_Alg10"/>
    <property type="match status" value="1"/>
</dbReference>
<evidence type="ECO:0000256" key="2">
    <source>
        <dbReference type="ARBA" id="ARBA00004922"/>
    </source>
</evidence>
<dbReference type="Proteomes" id="UP000799444">
    <property type="component" value="Unassembled WGS sequence"/>
</dbReference>
<keyword evidence="10 15" id="KW-1133">Transmembrane helix</keyword>
<evidence type="ECO:0000256" key="5">
    <source>
        <dbReference type="ARBA" id="ARBA00018512"/>
    </source>
</evidence>
<comment type="subcellular location">
    <subcellularLocation>
        <location evidence="1">Endoplasmic reticulum membrane</location>
        <topology evidence="1">Multi-pass membrane protein</topology>
    </subcellularLocation>
</comment>
<reference evidence="16" key="1">
    <citation type="journal article" date="2020" name="Stud. Mycol.">
        <title>101 Dothideomycetes genomes: a test case for predicting lifestyles and emergence of pathogens.</title>
        <authorList>
            <person name="Haridas S."/>
            <person name="Albert R."/>
            <person name="Binder M."/>
            <person name="Bloem J."/>
            <person name="Labutti K."/>
            <person name="Salamov A."/>
            <person name="Andreopoulos B."/>
            <person name="Baker S."/>
            <person name="Barry K."/>
            <person name="Bills G."/>
            <person name="Bluhm B."/>
            <person name="Cannon C."/>
            <person name="Castanera R."/>
            <person name="Culley D."/>
            <person name="Daum C."/>
            <person name="Ezra D."/>
            <person name="Gonzalez J."/>
            <person name="Henrissat B."/>
            <person name="Kuo A."/>
            <person name="Liang C."/>
            <person name="Lipzen A."/>
            <person name="Lutzoni F."/>
            <person name="Magnuson J."/>
            <person name="Mondo S."/>
            <person name="Nolan M."/>
            <person name="Ohm R."/>
            <person name="Pangilinan J."/>
            <person name="Park H.-J."/>
            <person name="Ramirez L."/>
            <person name="Alfaro M."/>
            <person name="Sun H."/>
            <person name="Tritt A."/>
            <person name="Yoshinaga Y."/>
            <person name="Zwiers L.-H."/>
            <person name="Turgeon B."/>
            <person name="Goodwin S."/>
            <person name="Spatafora J."/>
            <person name="Crous P."/>
            <person name="Grigoriev I."/>
        </authorList>
    </citation>
    <scope>NUCLEOTIDE SEQUENCE</scope>
    <source>
        <strain evidence="16">CBS 125425</strain>
    </source>
</reference>
<feature type="transmembrane region" description="Helical" evidence="15">
    <location>
        <begin position="398"/>
        <end position="423"/>
    </location>
</feature>
<comment type="catalytic activity">
    <reaction evidence="14">
        <text>an alpha-D-Glc-(1-&gt;3)-alpha-D-Glc-(1-&gt;3)-alpha-D-Man-(1-&gt;2)-alpha-D-Man-(1-&gt;2)-alpha-D-Man-(1-&gt;3)-[alpha-D-Man-(1-&gt;2)-alpha-D-Man-(1-&gt;3)-[alpha-D-Man-(1-&gt;2)-alpha-D-Man-(1-&gt;6)]-alpha-D-Man-(1-&gt;6)]-beta-D-Man-(1-&gt;4)-beta-D-GlcNAc-(1-&gt;4)-alpha-D-GlcNAc-diphospho-di-trans,poly-cis-dolichol + a di-trans,poly-cis-dolichyl beta-D-glucosyl phosphate = a alpha-D-Glc-(1-&gt;2)-alpha-D-Glc-(1-&gt;3)-alpha-D-Glc-(1-&gt;3)-alpha-D-Man-(1-&gt;2)-alpha-D-Man-(1-&gt;2)-alpha-D-Man-(1-&gt;3)-[alpha-D-Man-(1-&gt;2)-alpha-D-Man-(1-&gt;3)-[alpha-D-Man-(1-&gt;2)-alpha-D-Man-(1-&gt;6)]-alpha-D-Man-(1-&gt;6)]-beta-D-Man-(1-&gt;4)-beta-D-GlcNAc-(1-&gt;4)-alpha-D-GlcNAc-diphospho-di-trans,poly-cis-dolichol + a di-trans,poly-cis-dolichyl phosphate + H(+)</text>
        <dbReference type="Rhea" id="RHEA:29543"/>
        <dbReference type="Rhea" id="RHEA-COMP:19498"/>
        <dbReference type="Rhea" id="RHEA-COMP:19502"/>
        <dbReference type="Rhea" id="RHEA-COMP:19512"/>
        <dbReference type="Rhea" id="RHEA-COMP:19522"/>
        <dbReference type="ChEBI" id="CHEBI:15378"/>
        <dbReference type="ChEBI" id="CHEBI:57525"/>
        <dbReference type="ChEBI" id="CHEBI:57683"/>
        <dbReference type="ChEBI" id="CHEBI:132522"/>
        <dbReference type="ChEBI" id="CHEBI:132523"/>
        <dbReference type="EC" id="2.4.1.256"/>
    </reaction>
    <physiologicalReaction direction="left-to-right" evidence="14">
        <dbReference type="Rhea" id="RHEA:29544"/>
    </physiologicalReaction>
</comment>
<organism evidence="16 17">
    <name type="scientific">Polyplosphaeria fusca</name>
    <dbReference type="NCBI Taxonomy" id="682080"/>
    <lineage>
        <taxon>Eukaryota</taxon>
        <taxon>Fungi</taxon>
        <taxon>Dikarya</taxon>
        <taxon>Ascomycota</taxon>
        <taxon>Pezizomycotina</taxon>
        <taxon>Dothideomycetes</taxon>
        <taxon>Pleosporomycetidae</taxon>
        <taxon>Pleosporales</taxon>
        <taxon>Tetraplosphaeriaceae</taxon>
        <taxon>Polyplosphaeria</taxon>
    </lineage>
</organism>
<feature type="transmembrane region" description="Helical" evidence="15">
    <location>
        <begin position="239"/>
        <end position="257"/>
    </location>
</feature>
<feature type="transmembrane region" description="Helical" evidence="15">
    <location>
        <begin position="510"/>
        <end position="529"/>
    </location>
</feature>
<dbReference type="EMBL" id="ML996099">
    <property type="protein sequence ID" value="KAF2740727.1"/>
    <property type="molecule type" value="Genomic_DNA"/>
</dbReference>
<evidence type="ECO:0000313" key="16">
    <source>
        <dbReference type="EMBL" id="KAF2740727.1"/>
    </source>
</evidence>
<feature type="transmembrane region" description="Helical" evidence="15">
    <location>
        <begin position="12"/>
        <end position="30"/>
    </location>
</feature>
<dbReference type="GO" id="GO:0005789">
    <property type="term" value="C:endoplasmic reticulum membrane"/>
    <property type="evidence" value="ECO:0007669"/>
    <property type="project" value="UniProtKB-SubCell"/>
</dbReference>
<keyword evidence="17" id="KW-1185">Reference proteome</keyword>
<feature type="transmembrane region" description="Helical" evidence="15">
    <location>
        <begin position="309"/>
        <end position="333"/>
    </location>
</feature>
<evidence type="ECO:0000256" key="3">
    <source>
        <dbReference type="ARBA" id="ARBA00010600"/>
    </source>
</evidence>
<keyword evidence="9" id="KW-0256">Endoplasmic reticulum</keyword>
<evidence type="ECO:0000256" key="7">
    <source>
        <dbReference type="ARBA" id="ARBA00022679"/>
    </source>
</evidence>
<feature type="transmembrane region" description="Helical" evidence="15">
    <location>
        <begin position="160"/>
        <end position="179"/>
    </location>
</feature>
<sequence length="547" mass="60816">MAQMPSHIEKWALPIAVIVIASFAGAWHKLVDEQVPAPYLDEVFHVPQAQRYCNGDWSWDPKITTPPGLYLISLFIHYLGGSCDTSTLRALNAGAICLICLVAFNILQTTGARHSASQVEQGNAESDSRRIIRGNYKTLLDAHTAVNVGLFPPLFFFSGLYYTDVLSTLFILWTYDVFLKQTKTTWRFRDDIIYVVIGLAALAFRQTNIFWVAVYPAGLALVDALKSSDRIHDCAVGDASLYDCISSIVSIVTAAISNPAMVARTVGRYVVLLGFFTGFVAWNGGVVLGDKSNHVATIHLPQMLYLWPYIVFFSLPLTAVTLLGPAARFLPAGKFKSTCQERLAGLGAKARPDILTSIIFLALSVAAVHFNTIVHPFTLADNRHYVFYVFRILRRHPAIKYLAVPIYYLCFWQTIQTLGTAFGGNENMKRKTRATDGGRPITKSTARQPSQLSFAVVWIATTALSIVSAPLVEPRYFIIPWIMWRLHVPSLAALPSSTPPSAMASYDTRLILETAWLLFINGLTGYAFLYRGFAWPSEPGLVQRFLW</sequence>
<comment type="pathway">
    <text evidence="2">Protein modification; protein glycosylation.</text>
</comment>
<dbReference type="PANTHER" id="PTHR12989">
    <property type="entry name" value="ALPHA-1,2-GLUCOSYLTRANSFERASE ALG10"/>
    <property type="match status" value="1"/>
</dbReference>
<evidence type="ECO:0000256" key="10">
    <source>
        <dbReference type="ARBA" id="ARBA00022989"/>
    </source>
</evidence>
<keyword evidence="6" id="KW-0328">Glycosyltransferase</keyword>
<comment type="similarity">
    <text evidence="3">Belongs to the ALG10 glucosyltransferase family.</text>
</comment>
<proteinExistence type="inferred from homology"/>
<keyword evidence="7" id="KW-0808">Transferase</keyword>
<feature type="transmembrane region" description="Helical" evidence="15">
    <location>
        <begin position="354"/>
        <end position="378"/>
    </location>
</feature>
<protein>
    <recommendedName>
        <fullName evidence="5">Dol-P-Glc:Glc(2)Man(9)GlcNAc(2)-PP-Dol alpha-1,2-glucosyltransferase</fullName>
        <ecNumber evidence="4">2.4.1.256</ecNumber>
    </recommendedName>
    <alternativeName>
        <fullName evidence="12">Asparagine-linked glycosylation protein 10</fullName>
    </alternativeName>
</protein>
<evidence type="ECO:0000256" key="9">
    <source>
        <dbReference type="ARBA" id="ARBA00022824"/>
    </source>
</evidence>
<dbReference type="PANTHER" id="PTHR12989:SF10">
    <property type="entry name" value="DOL-P-GLC:GLC(2)MAN(9)GLCNAC(2)-PP-DOL ALPHA-1,2-GLUCOSYLTRANSFERASE-RELATED"/>
    <property type="match status" value="1"/>
</dbReference>
<dbReference type="OrthoDB" id="4769at2759"/>
<keyword evidence="8 15" id="KW-0812">Transmembrane</keyword>
<evidence type="ECO:0000256" key="12">
    <source>
        <dbReference type="ARBA" id="ARBA00032069"/>
    </source>
</evidence>
<dbReference type="Pfam" id="PF04922">
    <property type="entry name" value="DIE2_ALG10"/>
    <property type="match status" value="1"/>
</dbReference>
<keyword evidence="11 15" id="KW-0472">Membrane</keyword>
<evidence type="ECO:0000256" key="4">
    <source>
        <dbReference type="ARBA" id="ARBA00011967"/>
    </source>
</evidence>
<comment type="function">
    <text evidence="13">Dol-P-Glc:Glc(2)Man(9)GlcNAc(2)-PP-Dol alpha-1,2-glucosyltransferase that operates in the biosynthetic pathway of dolichol-linked oligosaccharides, the glycan precursors employed in protein asparagine (N)-glycosylation. The assembly of dolichol-linked oligosaccharides begins on the cytosolic side of the endoplasmic reticulum membrane and finishes in its lumen. The sequential addition of sugars to dolichol pyrophosphate produces dolichol-linked oligosaccharides containing fourteen sugars, including two GlcNAcs, nine mannoses and three glucoses. Once assembled, the oligosaccharide is transferred from the lipid to nascent proteins by oligosaccharyltransferases. In the lumen of the endoplasmic reticulum, adds the third and last glucose residue from dolichyl phosphate glucose (Dol-P-Glc) onto the lipid-linked oligosaccharide intermediate Glc(2)Man(9)GlcNAc(2)-PP-Dol to produce Glc(3)Man(9)GlcNAc(2)-PP-Dol.</text>
</comment>
<name>A0A9P4V5J4_9PLEO</name>
<dbReference type="GO" id="GO:0006488">
    <property type="term" value="P:dolichol-linked oligosaccharide biosynthetic process"/>
    <property type="evidence" value="ECO:0007669"/>
    <property type="project" value="InterPro"/>
</dbReference>
<accession>A0A9P4V5J4</accession>
<feature type="transmembrane region" description="Helical" evidence="15">
    <location>
        <begin position="90"/>
        <end position="107"/>
    </location>
</feature>
<dbReference type="InterPro" id="IPR016900">
    <property type="entry name" value="Alg10"/>
</dbReference>
<comment type="caution">
    <text evidence="16">The sequence shown here is derived from an EMBL/GenBank/DDBJ whole genome shotgun (WGS) entry which is preliminary data.</text>
</comment>
<evidence type="ECO:0000313" key="17">
    <source>
        <dbReference type="Proteomes" id="UP000799444"/>
    </source>
</evidence>
<dbReference type="AlphaFoldDB" id="A0A9P4V5J4"/>
<gene>
    <name evidence="16" type="ORF">EJ04DRAFT_455046</name>
</gene>